<dbReference type="SMART" id="SM00387">
    <property type="entry name" value="HATPase_c"/>
    <property type="match status" value="1"/>
</dbReference>
<dbReference type="SUPFAM" id="SSF55874">
    <property type="entry name" value="ATPase domain of HSP90 chaperone/DNA topoisomerase II/histidine kinase"/>
    <property type="match status" value="1"/>
</dbReference>
<keyword evidence="6" id="KW-0902">Two-component regulatory system</keyword>
<dbReference type="CDD" id="cd00082">
    <property type="entry name" value="HisKA"/>
    <property type="match status" value="1"/>
</dbReference>
<dbReference type="Gene3D" id="1.10.287.130">
    <property type="match status" value="1"/>
</dbReference>
<dbReference type="Pfam" id="PF00512">
    <property type="entry name" value="HisKA"/>
    <property type="match status" value="1"/>
</dbReference>
<keyword evidence="4" id="KW-0808">Transferase</keyword>
<dbReference type="PRINTS" id="PR00344">
    <property type="entry name" value="BCTRLSENSOR"/>
</dbReference>
<evidence type="ECO:0000313" key="9">
    <source>
        <dbReference type="EMBL" id="CAA6799445.1"/>
    </source>
</evidence>
<feature type="domain" description="Histidine kinase" evidence="8">
    <location>
        <begin position="159"/>
        <end position="359"/>
    </location>
</feature>
<dbReference type="AlphaFoldDB" id="A0A6S6RT15"/>
<dbReference type="GO" id="GO:0004721">
    <property type="term" value="F:phosphoprotein phosphatase activity"/>
    <property type="evidence" value="ECO:0007669"/>
    <property type="project" value="TreeGrafter"/>
</dbReference>
<reference evidence="9" key="1">
    <citation type="submission" date="2020-01" db="EMBL/GenBank/DDBJ databases">
        <authorList>
            <person name="Meier V. D."/>
            <person name="Meier V D."/>
        </authorList>
    </citation>
    <scope>NUCLEOTIDE SEQUENCE</scope>
    <source>
        <strain evidence="9">HLG_WM_MAG_03</strain>
    </source>
</reference>
<evidence type="ECO:0000256" key="3">
    <source>
        <dbReference type="ARBA" id="ARBA00022553"/>
    </source>
</evidence>
<dbReference type="InterPro" id="IPR004358">
    <property type="entry name" value="Sig_transdc_His_kin-like_C"/>
</dbReference>
<evidence type="ECO:0000256" key="5">
    <source>
        <dbReference type="ARBA" id="ARBA00022777"/>
    </source>
</evidence>
<dbReference type="GO" id="GO:0005886">
    <property type="term" value="C:plasma membrane"/>
    <property type="evidence" value="ECO:0007669"/>
    <property type="project" value="TreeGrafter"/>
</dbReference>
<gene>
    <name evidence="9" type="ORF">HELGO_WM30959</name>
</gene>
<evidence type="ECO:0000256" key="2">
    <source>
        <dbReference type="ARBA" id="ARBA00012438"/>
    </source>
</evidence>
<dbReference type="GO" id="GO:0016036">
    <property type="term" value="P:cellular response to phosphate starvation"/>
    <property type="evidence" value="ECO:0007669"/>
    <property type="project" value="TreeGrafter"/>
</dbReference>
<dbReference type="InterPro" id="IPR003661">
    <property type="entry name" value="HisK_dim/P_dom"/>
</dbReference>
<accession>A0A6S6RT15</accession>
<evidence type="ECO:0000256" key="6">
    <source>
        <dbReference type="ARBA" id="ARBA00023012"/>
    </source>
</evidence>
<dbReference type="PANTHER" id="PTHR45453">
    <property type="entry name" value="PHOSPHATE REGULON SENSOR PROTEIN PHOR"/>
    <property type="match status" value="1"/>
</dbReference>
<keyword evidence="7" id="KW-0472">Membrane</keyword>
<evidence type="ECO:0000256" key="7">
    <source>
        <dbReference type="SAM" id="Phobius"/>
    </source>
</evidence>
<organism evidence="9">
    <name type="scientific">uncultured Sulfurovum sp</name>
    <dbReference type="NCBI Taxonomy" id="269237"/>
    <lineage>
        <taxon>Bacteria</taxon>
        <taxon>Pseudomonadati</taxon>
        <taxon>Campylobacterota</taxon>
        <taxon>Epsilonproteobacteria</taxon>
        <taxon>Campylobacterales</taxon>
        <taxon>Sulfurovaceae</taxon>
        <taxon>Sulfurovum</taxon>
        <taxon>environmental samples</taxon>
    </lineage>
</organism>
<keyword evidence="7" id="KW-1133">Transmembrane helix</keyword>
<evidence type="ECO:0000256" key="1">
    <source>
        <dbReference type="ARBA" id="ARBA00000085"/>
    </source>
</evidence>
<keyword evidence="5 9" id="KW-0418">Kinase</keyword>
<dbReference type="GO" id="GO:0000155">
    <property type="term" value="F:phosphorelay sensor kinase activity"/>
    <property type="evidence" value="ECO:0007669"/>
    <property type="project" value="InterPro"/>
</dbReference>
<dbReference type="SUPFAM" id="SSF47384">
    <property type="entry name" value="Homodimeric domain of signal transducing histidine kinase"/>
    <property type="match status" value="1"/>
</dbReference>
<dbReference type="InterPro" id="IPR003594">
    <property type="entry name" value="HATPase_dom"/>
</dbReference>
<proteinExistence type="predicted"/>
<keyword evidence="7" id="KW-0812">Transmembrane</keyword>
<dbReference type="InterPro" id="IPR005467">
    <property type="entry name" value="His_kinase_dom"/>
</dbReference>
<dbReference type="EC" id="2.7.13.3" evidence="2"/>
<sequence>MLGSIGYFYYHERLLSIDRMCDVRMQNIAMHVETSIGNGDDTSKFFHDDRIMKVGLYDKYQEVIKSKLSTQEINFEEINYRGRESAFYINELDEAIDSIKYIVIEDSEVTTTMEKLKTFIWFSLFLATIFIAFIGYFLSRLLLKPVKDNFDILSRFMKDSAHELNTPVTALMMSANYLKKEYDKEMVEHMLMSSKMISETYNSIAYLAFNDLDVEVKEEFDLAEHVYSSIKYFQEIAASKNITINAELNTLTINMDKNSIQKLINNLLSNAIKYSKNNKTIDISLQENILKIKDQGLGISKEDQKKIFKRYKRVSNKGSGGFGIGLDIVMGICRANKIDISLESELKKGSTFTLIFPLD</sequence>
<dbReference type="InterPro" id="IPR050351">
    <property type="entry name" value="BphY/WalK/GraS-like"/>
</dbReference>
<dbReference type="SMART" id="SM00388">
    <property type="entry name" value="HisKA"/>
    <property type="match status" value="1"/>
</dbReference>
<keyword evidence="3" id="KW-0597">Phosphoprotein</keyword>
<dbReference type="InterPro" id="IPR036097">
    <property type="entry name" value="HisK_dim/P_sf"/>
</dbReference>
<evidence type="ECO:0000256" key="4">
    <source>
        <dbReference type="ARBA" id="ARBA00022679"/>
    </source>
</evidence>
<dbReference type="EMBL" id="CACVAR010000044">
    <property type="protein sequence ID" value="CAA6799445.1"/>
    <property type="molecule type" value="Genomic_DNA"/>
</dbReference>
<dbReference type="PANTHER" id="PTHR45453:SF1">
    <property type="entry name" value="PHOSPHATE REGULON SENSOR PROTEIN PHOR"/>
    <property type="match status" value="1"/>
</dbReference>
<dbReference type="PROSITE" id="PS50109">
    <property type="entry name" value="HIS_KIN"/>
    <property type="match status" value="1"/>
</dbReference>
<protein>
    <recommendedName>
        <fullName evidence="2">histidine kinase</fullName>
        <ecNumber evidence="2">2.7.13.3</ecNumber>
    </recommendedName>
</protein>
<dbReference type="Gene3D" id="3.30.565.10">
    <property type="entry name" value="Histidine kinase-like ATPase, C-terminal domain"/>
    <property type="match status" value="1"/>
</dbReference>
<name>A0A6S6RT15_9BACT</name>
<dbReference type="Pfam" id="PF02518">
    <property type="entry name" value="HATPase_c"/>
    <property type="match status" value="1"/>
</dbReference>
<dbReference type="InterPro" id="IPR036890">
    <property type="entry name" value="HATPase_C_sf"/>
</dbReference>
<feature type="transmembrane region" description="Helical" evidence="7">
    <location>
        <begin position="119"/>
        <end position="138"/>
    </location>
</feature>
<comment type="catalytic activity">
    <reaction evidence="1">
        <text>ATP + protein L-histidine = ADP + protein N-phospho-L-histidine.</text>
        <dbReference type="EC" id="2.7.13.3"/>
    </reaction>
</comment>
<evidence type="ECO:0000259" key="8">
    <source>
        <dbReference type="PROSITE" id="PS50109"/>
    </source>
</evidence>